<organism evidence="5 6">
    <name type="scientific">Candidatus Gottesmanbacteria bacterium RIFCSPLOWO2_01_FULL_43_11b</name>
    <dbReference type="NCBI Taxonomy" id="1798392"/>
    <lineage>
        <taxon>Bacteria</taxon>
        <taxon>Candidatus Gottesmaniibacteriota</taxon>
    </lineage>
</organism>
<dbReference type="PANTHER" id="PTHR11586">
    <property type="entry name" value="TRNA-AMINOACYLATION COFACTOR ARC1 FAMILY MEMBER"/>
    <property type="match status" value="1"/>
</dbReference>
<proteinExistence type="predicted"/>
<dbReference type="STRING" id="1798392.A3A79_01010"/>
<evidence type="ECO:0000256" key="2">
    <source>
        <dbReference type="ARBA" id="ARBA00022884"/>
    </source>
</evidence>
<evidence type="ECO:0000259" key="4">
    <source>
        <dbReference type="PROSITE" id="PS50886"/>
    </source>
</evidence>
<dbReference type="EMBL" id="MFJV01000001">
    <property type="protein sequence ID" value="OGG23771.1"/>
    <property type="molecule type" value="Genomic_DNA"/>
</dbReference>
<dbReference type="InterPro" id="IPR051270">
    <property type="entry name" value="Tyrosine-tRNA_ligase_regulator"/>
</dbReference>
<evidence type="ECO:0000256" key="3">
    <source>
        <dbReference type="PROSITE-ProRule" id="PRU00209"/>
    </source>
</evidence>
<keyword evidence="2 3" id="KW-0694">RNA-binding</keyword>
<dbReference type="Pfam" id="PF01588">
    <property type="entry name" value="tRNA_bind"/>
    <property type="match status" value="1"/>
</dbReference>
<protein>
    <submittedName>
        <fullName evidence="5">tRNA-binding protein</fullName>
    </submittedName>
</protein>
<dbReference type="InterPro" id="IPR002547">
    <property type="entry name" value="tRNA-bd_dom"/>
</dbReference>
<dbReference type="NCBIfam" id="TIGR02222">
    <property type="entry name" value="chap_CsaA"/>
    <property type="match status" value="1"/>
</dbReference>
<dbReference type="FunFam" id="2.40.50.140:FF:000165">
    <property type="entry name" value="Chaperone CsaA"/>
    <property type="match status" value="1"/>
</dbReference>
<dbReference type="InterPro" id="IPR008231">
    <property type="entry name" value="CsaA"/>
</dbReference>
<feature type="domain" description="TRNA-binding" evidence="4">
    <location>
        <begin position="9"/>
        <end position="114"/>
    </location>
</feature>
<evidence type="ECO:0000313" key="5">
    <source>
        <dbReference type="EMBL" id="OGG23771.1"/>
    </source>
</evidence>
<dbReference type="Proteomes" id="UP000178759">
    <property type="component" value="Unassembled WGS sequence"/>
</dbReference>
<keyword evidence="1 3" id="KW-0820">tRNA-binding</keyword>
<reference evidence="5 6" key="1">
    <citation type="journal article" date="2016" name="Nat. Commun.">
        <title>Thousands of microbial genomes shed light on interconnected biogeochemical processes in an aquifer system.</title>
        <authorList>
            <person name="Anantharaman K."/>
            <person name="Brown C.T."/>
            <person name="Hug L.A."/>
            <person name="Sharon I."/>
            <person name="Castelle C.J."/>
            <person name="Probst A.J."/>
            <person name="Thomas B.C."/>
            <person name="Singh A."/>
            <person name="Wilkins M.J."/>
            <person name="Karaoz U."/>
            <person name="Brodie E.L."/>
            <person name="Williams K.H."/>
            <person name="Hubbard S.S."/>
            <person name="Banfield J.F."/>
        </authorList>
    </citation>
    <scope>NUCLEOTIDE SEQUENCE [LARGE SCALE GENOMIC DNA]</scope>
</reference>
<gene>
    <name evidence="5" type="ORF">A3A79_01010</name>
</gene>
<name>A0A1F6AGG6_9BACT</name>
<comment type="caution">
    <text evidence="5">The sequence shown here is derived from an EMBL/GenBank/DDBJ whole genome shotgun (WGS) entry which is preliminary data.</text>
</comment>
<dbReference type="NCBIfam" id="NF007494">
    <property type="entry name" value="PRK10089.1-3"/>
    <property type="match status" value="1"/>
</dbReference>
<evidence type="ECO:0000313" key="6">
    <source>
        <dbReference type="Proteomes" id="UP000178759"/>
    </source>
</evidence>
<sequence length="114" mass="12669">MTIMATYDDFAKLDIRVGKIIAVEDFPEARKPAYKLTIDFGPEIGQKRSSVQIVKHYKKDELVGKKVLGVVNFPPRQIGPFLSECLTLGVPDEDGECILIVPDKDDAMIGGKLY</sequence>
<dbReference type="NCBIfam" id="NF007495">
    <property type="entry name" value="PRK10089.1-4"/>
    <property type="match status" value="1"/>
</dbReference>
<dbReference type="CDD" id="cd02798">
    <property type="entry name" value="tRNA_bind_CsaA"/>
    <property type="match status" value="1"/>
</dbReference>
<dbReference type="SUPFAM" id="SSF50249">
    <property type="entry name" value="Nucleic acid-binding proteins"/>
    <property type="match status" value="1"/>
</dbReference>
<dbReference type="AlphaFoldDB" id="A0A1F6AGG6"/>
<dbReference type="PROSITE" id="PS50886">
    <property type="entry name" value="TRBD"/>
    <property type="match status" value="1"/>
</dbReference>
<dbReference type="InterPro" id="IPR012340">
    <property type="entry name" value="NA-bd_OB-fold"/>
</dbReference>
<accession>A0A1F6AGG6</accession>
<dbReference type="PANTHER" id="PTHR11586:SF37">
    <property type="entry name" value="TRNA-BINDING DOMAIN-CONTAINING PROTEIN"/>
    <property type="match status" value="1"/>
</dbReference>
<dbReference type="GO" id="GO:0000049">
    <property type="term" value="F:tRNA binding"/>
    <property type="evidence" value="ECO:0007669"/>
    <property type="project" value="UniProtKB-UniRule"/>
</dbReference>
<dbReference type="Gene3D" id="2.40.50.140">
    <property type="entry name" value="Nucleic acid-binding proteins"/>
    <property type="match status" value="1"/>
</dbReference>
<evidence type="ECO:0000256" key="1">
    <source>
        <dbReference type="ARBA" id="ARBA00022555"/>
    </source>
</evidence>